<dbReference type="Pfam" id="PF20684">
    <property type="entry name" value="Fung_rhodopsin"/>
    <property type="match status" value="1"/>
</dbReference>
<dbReference type="RefSeq" id="XP_062727378.1">
    <property type="nucleotide sequence ID" value="XM_062871341.1"/>
</dbReference>
<gene>
    <name evidence="9" type="ORF">B0T15DRAFT_80621</name>
</gene>
<organism evidence="9 10">
    <name type="scientific">Chaetomium strumarium</name>
    <dbReference type="NCBI Taxonomy" id="1170767"/>
    <lineage>
        <taxon>Eukaryota</taxon>
        <taxon>Fungi</taxon>
        <taxon>Dikarya</taxon>
        <taxon>Ascomycota</taxon>
        <taxon>Pezizomycotina</taxon>
        <taxon>Sordariomycetes</taxon>
        <taxon>Sordariomycetidae</taxon>
        <taxon>Sordariales</taxon>
        <taxon>Chaetomiaceae</taxon>
        <taxon>Chaetomium</taxon>
    </lineage>
</organism>
<feature type="transmembrane region" description="Helical" evidence="7">
    <location>
        <begin position="15"/>
        <end position="33"/>
    </location>
</feature>
<sequence length="427" mass="46979">MSSTESPPGPDESKASIVVGVVTALHLVSWTLFGTRIWTRVRPTIRLSPDDYFIILAVVFDAVSFAFLLVAVKYGVGRHNYYLPPDQEVLAEKWLFLSQPPFPWSLAFSKVSISWMLLRIQRDIRWWCWTMYAFMVLSVAVAITSNVFQLSLCTPLYGVWDHSDPSVVCADPKKSQVSIYVNSSVTIVTDVALSLAPMTFIIHIHRPLREKIALTFVMGLGIFASGASIAKTFKVGSYGSTGDTLMDTVALTTWSMVEAQLAIIACCIPTLKRLFERILRRWGFISSEGSATRSRTGYHKHEEGTSRTRVFSQHPHAAQGHELSEMRSKRDVKHSAAMTNVDETSSLESGEMPIMKPSHKGSYGDFESVDSPAGGSSSDNGVYFKTAIQAGDHGTSAGACEGGGIQMETTVSVHSEPNPRRREADAV</sequence>
<dbReference type="PANTHER" id="PTHR33048">
    <property type="entry name" value="PTH11-LIKE INTEGRAL MEMBRANE PROTEIN (AFU_ORTHOLOGUE AFUA_5G11245)"/>
    <property type="match status" value="1"/>
</dbReference>
<evidence type="ECO:0000256" key="3">
    <source>
        <dbReference type="ARBA" id="ARBA00022989"/>
    </source>
</evidence>
<comment type="caution">
    <text evidence="9">The sequence shown here is derived from an EMBL/GenBank/DDBJ whole genome shotgun (WGS) entry which is preliminary data.</text>
</comment>
<keyword evidence="3 7" id="KW-1133">Transmembrane helix</keyword>
<evidence type="ECO:0000313" key="9">
    <source>
        <dbReference type="EMBL" id="KAK3311598.1"/>
    </source>
</evidence>
<reference evidence="9" key="2">
    <citation type="submission" date="2023-06" db="EMBL/GenBank/DDBJ databases">
        <authorList>
            <consortium name="Lawrence Berkeley National Laboratory"/>
            <person name="Mondo S.J."/>
            <person name="Hensen N."/>
            <person name="Bonometti L."/>
            <person name="Westerberg I."/>
            <person name="Brannstrom I.O."/>
            <person name="Guillou S."/>
            <person name="Cros-Aarteil S."/>
            <person name="Calhoun S."/>
            <person name="Haridas S."/>
            <person name="Kuo A."/>
            <person name="Pangilinan J."/>
            <person name="Riley R."/>
            <person name="Labutti K."/>
            <person name="Andreopoulos B."/>
            <person name="Lipzen A."/>
            <person name="Chen C."/>
            <person name="Yanf M."/>
            <person name="Daum C."/>
            <person name="Ng V."/>
            <person name="Clum A."/>
            <person name="Steindorff A."/>
            <person name="Ohm R."/>
            <person name="Martin F."/>
            <person name="Silar P."/>
            <person name="Natvig D."/>
            <person name="Lalanne C."/>
            <person name="Gautier V."/>
            <person name="Ament-Velasquez S.L."/>
            <person name="Kruys A."/>
            <person name="Hutchinson M.I."/>
            <person name="Powell A.J."/>
            <person name="Barry K."/>
            <person name="Miller A.N."/>
            <person name="Grigoriev I.V."/>
            <person name="Debuchy R."/>
            <person name="Gladieux P."/>
            <person name="Thoren M.H."/>
            <person name="Johannesson H."/>
        </authorList>
    </citation>
    <scope>NUCLEOTIDE SEQUENCE</scope>
    <source>
        <strain evidence="9">CBS 333.67</strain>
    </source>
</reference>
<evidence type="ECO:0000259" key="8">
    <source>
        <dbReference type="Pfam" id="PF20684"/>
    </source>
</evidence>
<feature type="compositionally biased region" description="Polar residues" evidence="6">
    <location>
        <begin position="337"/>
        <end position="348"/>
    </location>
</feature>
<comment type="similarity">
    <text evidence="5">Belongs to the SAT4 family.</text>
</comment>
<evidence type="ECO:0000256" key="5">
    <source>
        <dbReference type="ARBA" id="ARBA00038359"/>
    </source>
</evidence>
<dbReference type="GeneID" id="87890170"/>
<evidence type="ECO:0000256" key="2">
    <source>
        <dbReference type="ARBA" id="ARBA00022692"/>
    </source>
</evidence>
<dbReference type="PANTHER" id="PTHR33048:SF146">
    <property type="entry name" value="INTEGRAL MEMBRANE PROTEIN"/>
    <property type="match status" value="1"/>
</dbReference>
<dbReference type="InterPro" id="IPR052337">
    <property type="entry name" value="SAT4-like"/>
</dbReference>
<evidence type="ECO:0000256" key="1">
    <source>
        <dbReference type="ARBA" id="ARBA00004141"/>
    </source>
</evidence>
<keyword evidence="4 7" id="KW-0472">Membrane</keyword>
<feature type="transmembrane region" description="Helical" evidence="7">
    <location>
        <begin position="53"/>
        <end position="76"/>
    </location>
</feature>
<feature type="domain" description="Rhodopsin" evidence="8">
    <location>
        <begin position="36"/>
        <end position="277"/>
    </location>
</feature>
<feature type="region of interest" description="Disordered" evidence="6">
    <location>
        <begin position="291"/>
        <end position="377"/>
    </location>
</feature>
<dbReference type="AlphaFoldDB" id="A0AAJ0M773"/>
<dbReference type="GO" id="GO:0016020">
    <property type="term" value="C:membrane"/>
    <property type="evidence" value="ECO:0007669"/>
    <property type="project" value="UniProtKB-SubCell"/>
</dbReference>
<feature type="transmembrane region" description="Helical" evidence="7">
    <location>
        <begin position="250"/>
        <end position="271"/>
    </location>
</feature>
<feature type="transmembrane region" description="Helical" evidence="7">
    <location>
        <begin position="212"/>
        <end position="230"/>
    </location>
</feature>
<evidence type="ECO:0000256" key="6">
    <source>
        <dbReference type="SAM" id="MobiDB-lite"/>
    </source>
</evidence>
<dbReference type="EMBL" id="JAUDZG010000001">
    <property type="protein sequence ID" value="KAK3311598.1"/>
    <property type="molecule type" value="Genomic_DNA"/>
</dbReference>
<name>A0AAJ0M773_9PEZI</name>
<reference evidence="9" key="1">
    <citation type="journal article" date="2023" name="Mol. Phylogenet. Evol.">
        <title>Genome-scale phylogeny and comparative genomics of the fungal order Sordariales.</title>
        <authorList>
            <person name="Hensen N."/>
            <person name="Bonometti L."/>
            <person name="Westerberg I."/>
            <person name="Brannstrom I.O."/>
            <person name="Guillou S."/>
            <person name="Cros-Aarteil S."/>
            <person name="Calhoun S."/>
            <person name="Haridas S."/>
            <person name="Kuo A."/>
            <person name="Mondo S."/>
            <person name="Pangilinan J."/>
            <person name="Riley R."/>
            <person name="LaButti K."/>
            <person name="Andreopoulos B."/>
            <person name="Lipzen A."/>
            <person name="Chen C."/>
            <person name="Yan M."/>
            <person name="Daum C."/>
            <person name="Ng V."/>
            <person name="Clum A."/>
            <person name="Steindorff A."/>
            <person name="Ohm R.A."/>
            <person name="Martin F."/>
            <person name="Silar P."/>
            <person name="Natvig D.O."/>
            <person name="Lalanne C."/>
            <person name="Gautier V."/>
            <person name="Ament-Velasquez S.L."/>
            <person name="Kruys A."/>
            <person name="Hutchinson M.I."/>
            <person name="Powell A.J."/>
            <person name="Barry K."/>
            <person name="Miller A.N."/>
            <person name="Grigoriev I.V."/>
            <person name="Debuchy R."/>
            <person name="Gladieux P."/>
            <person name="Hiltunen Thoren M."/>
            <person name="Johannesson H."/>
        </authorList>
    </citation>
    <scope>NUCLEOTIDE SEQUENCE</scope>
    <source>
        <strain evidence="9">CBS 333.67</strain>
    </source>
</reference>
<evidence type="ECO:0000256" key="4">
    <source>
        <dbReference type="ARBA" id="ARBA00023136"/>
    </source>
</evidence>
<evidence type="ECO:0000313" key="10">
    <source>
        <dbReference type="Proteomes" id="UP001273166"/>
    </source>
</evidence>
<keyword evidence="2 7" id="KW-0812">Transmembrane</keyword>
<feature type="compositionally biased region" description="Basic and acidic residues" evidence="6">
    <location>
        <begin position="417"/>
        <end position="427"/>
    </location>
</feature>
<accession>A0AAJ0M773</accession>
<dbReference type="Proteomes" id="UP001273166">
    <property type="component" value="Unassembled WGS sequence"/>
</dbReference>
<comment type="subcellular location">
    <subcellularLocation>
        <location evidence="1">Membrane</location>
        <topology evidence="1">Multi-pass membrane protein</topology>
    </subcellularLocation>
</comment>
<feature type="transmembrane region" description="Helical" evidence="7">
    <location>
        <begin position="177"/>
        <end position="200"/>
    </location>
</feature>
<dbReference type="InterPro" id="IPR049326">
    <property type="entry name" value="Rhodopsin_dom_fungi"/>
</dbReference>
<protein>
    <recommendedName>
        <fullName evidence="8">Rhodopsin domain-containing protein</fullName>
    </recommendedName>
</protein>
<evidence type="ECO:0000256" key="7">
    <source>
        <dbReference type="SAM" id="Phobius"/>
    </source>
</evidence>
<keyword evidence="10" id="KW-1185">Reference proteome</keyword>
<feature type="transmembrane region" description="Helical" evidence="7">
    <location>
        <begin position="132"/>
        <end position="157"/>
    </location>
</feature>
<proteinExistence type="inferred from homology"/>
<feature type="region of interest" description="Disordered" evidence="6">
    <location>
        <begin position="400"/>
        <end position="427"/>
    </location>
</feature>